<keyword evidence="4" id="KW-1185">Reference proteome</keyword>
<evidence type="ECO:0008006" key="5">
    <source>
        <dbReference type="Google" id="ProtNLM"/>
    </source>
</evidence>
<reference evidence="3 4" key="1">
    <citation type="submission" date="2018-11" db="EMBL/GenBank/DDBJ databases">
        <title>Proposal to divide the Flavobacteriaceae and reorganize its genera based on Amino Acid Identity values calculated from whole genome sequences.</title>
        <authorList>
            <person name="Nicholson A.C."/>
            <person name="Gulvik C.A."/>
            <person name="Whitney A.M."/>
            <person name="Humrighouse B.W."/>
            <person name="Bell M."/>
            <person name="Holmes B."/>
            <person name="Steigerwalt A.G."/>
            <person name="Villarma A."/>
            <person name="Sheth M."/>
            <person name="Batra D."/>
            <person name="Pryor J."/>
            <person name="Bernardet J.-F."/>
            <person name="Hugo C."/>
            <person name="Kampfer P."/>
            <person name="Newman J."/>
            <person name="McQuiston J.R."/>
        </authorList>
    </citation>
    <scope>NUCLEOTIDE SEQUENCE [LARGE SCALE GENOMIC DNA]</scope>
    <source>
        <strain evidence="1 3">G0207</strain>
        <strain evidence="2 4">H5143</strain>
    </source>
</reference>
<dbReference type="Proteomes" id="UP000281741">
    <property type="component" value="Chromosome"/>
</dbReference>
<gene>
    <name evidence="1" type="ORF">EG349_11960</name>
    <name evidence="2" type="ORF">EG353_10425</name>
</gene>
<protein>
    <recommendedName>
        <fullName evidence="5">Lipoprotein</fullName>
    </recommendedName>
</protein>
<dbReference type="EMBL" id="CP033912">
    <property type="protein sequence ID" value="AZA95956.1"/>
    <property type="molecule type" value="Genomic_DNA"/>
</dbReference>
<dbReference type="PROSITE" id="PS51257">
    <property type="entry name" value="PROKAR_LIPOPROTEIN"/>
    <property type="match status" value="1"/>
</dbReference>
<sequence length="132" mass="15392">MKKKIITTVFSSILLMMGCKNKEQKFLEKHKVILYNTKEADNFINNSVVKPIEAKKLQADFAIKNNKDPEMYSFFIIDNNYVFTSYFQPKIPNASVRGIWVNATTGKSKYVKEDVRLTAYLPYLEEGEKYPF</sequence>
<dbReference type="Proteomes" id="UP000274073">
    <property type="component" value="Chromosome"/>
</dbReference>
<dbReference type="AlphaFoldDB" id="A0A3G6MVP4"/>
<dbReference type="KEGG" id="csha:EG350_19695"/>
<evidence type="ECO:0000313" key="4">
    <source>
        <dbReference type="Proteomes" id="UP000281741"/>
    </source>
</evidence>
<dbReference type="OrthoDB" id="1272646at2"/>
<evidence type="ECO:0000313" key="3">
    <source>
        <dbReference type="Proteomes" id="UP000274073"/>
    </source>
</evidence>
<dbReference type="EMBL" id="CP033915">
    <property type="protein sequence ID" value="AZA87455.1"/>
    <property type="molecule type" value="Genomic_DNA"/>
</dbReference>
<organism evidence="1 3">
    <name type="scientific">Chryseobacterium shandongense</name>
    <dbReference type="NCBI Taxonomy" id="1493872"/>
    <lineage>
        <taxon>Bacteria</taxon>
        <taxon>Pseudomonadati</taxon>
        <taxon>Bacteroidota</taxon>
        <taxon>Flavobacteriia</taxon>
        <taxon>Flavobacteriales</taxon>
        <taxon>Weeksellaceae</taxon>
        <taxon>Chryseobacterium group</taxon>
        <taxon>Chryseobacterium</taxon>
    </lineage>
</organism>
<proteinExistence type="predicted"/>
<accession>A0A3G6MVP4</accession>
<evidence type="ECO:0000313" key="2">
    <source>
        <dbReference type="EMBL" id="AZA95956.1"/>
    </source>
</evidence>
<name>A0A3G6MVP4_9FLAO</name>
<dbReference type="RefSeq" id="WP_123852919.1">
    <property type="nucleotide sequence ID" value="NZ_CP033912.1"/>
</dbReference>
<evidence type="ECO:0000313" key="1">
    <source>
        <dbReference type="EMBL" id="AZA87455.1"/>
    </source>
</evidence>